<dbReference type="Pfam" id="PF13202">
    <property type="entry name" value="EF-hand_5"/>
    <property type="match status" value="2"/>
</dbReference>
<keyword evidence="1" id="KW-0106">Calcium</keyword>
<dbReference type="Gene3D" id="1.10.238.10">
    <property type="entry name" value="EF-hand"/>
    <property type="match status" value="1"/>
</dbReference>
<gene>
    <name evidence="3" type="ORF">BVC80_1825g43</name>
</gene>
<dbReference type="GO" id="GO:0005509">
    <property type="term" value="F:calcium ion binding"/>
    <property type="evidence" value="ECO:0007669"/>
    <property type="project" value="InterPro"/>
</dbReference>
<dbReference type="AlphaFoldDB" id="A0A200QZ93"/>
<protein>
    <submittedName>
        <fullName evidence="3">EF-hand domain</fullName>
    </submittedName>
</protein>
<dbReference type="OrthoDB" id="26525at2759"/>
<dbReference type="PROSITE" id="PS00018">
    <property type="entry name" value="EF_HAND_1"/>
    <property type="match status" value="2"/>
</dbReference>
<dbReference type="InterPro" id="IPR018247">
    <property type="entry name" value="EF_Hand_1_Ca_BS"/>
</dbReference>
<dbReference type="InParanoid" id="A0A200QZ93"/>
<evidence type="ECO:0000313" key="3">
    <source>
        <dbReference type="EMBL" id="OVA15803.1"/>
    </source>
</evidence>
<dbReference type="InterPro" id="IPR011992">
    <property type="entry name" value="EF-hand-dom_pair"/>
</dbReference>
<dbReference type="SUPFAM" id="SSF47473">
    <property type="entry name" value="EF-hand"/>
    <property type="match status" value="1"/>
</dbReference>
<reference evidence="3 4" key="1">
    <citation type="journal article" date="2017" name="Mol. Plant">
        <title>The Genome of Medicinal Plant Macleaya cordata Provides New Insights into Benzylisoquinoline Alkaloids Metabolism.</title>
        <authorList>
            <person name="Liu X."/>
            <person name="Liu Y."/>
            <person name="Huang P."/>
            <person name="Ma Y."/>
            <person name="Qing Z."/>
            <person name="Tang Q."/>
            <person name="Cao H."/>
            <person name="Cheng P."/>
            <person name="Zheng Y."/>
            <person name="Yuan Z."/>
            <person name="Zhou Y."/>
            <person name="Liu J."/>
            <person name="Tang Z."/>
            <person name="Zhuo Y."/>
            <person name="Zhang Y."/>
            <person name="Yu L."/>
            <person name="Huang J."/>
            <person name="Yang P."/>
            <person name="Peng Q."/>
            <person name="Zhang J."/>
            <person name="Jiang W."/>
            <person name="Zhang Z."/>
            <person name="Lin K."/>
            <person name="Ro D.K."/>
            <person name="Chen X."/>
            <person name="Xiong X."/>
            <person name="Shang Y."/>
            <person name="Huang S."/>
            <person name="Zeng J."/>
        </authorList>
    </citation>
    <scope>NUCLEOTIDE SEQUENCE [LARGE SCALE GENOMIC DNA]</scope>
    <source>
        <strain evidence="4">cv. BLH2017</strain>
        <tissue evidence="3">Root</tissue>
    </source>
</reference>
<evidence type="ECO:0000313" key="4">
    <source>
        <dbReference type="Proteomes" id="UP000195402"/>
    </source>
</evidence>
<comment type="caution">
    <text evidence="3">The sequence shown here is derived from an EMBL/GenBank/DDBJ whole genome shotgun (WGS) entry which is preliminary data.</text>
</comment>
<organism evidence="3 4">
    <name type="scientific">Macleaya cordata</name>
    <name type="common">Five-seeded plume-poppy</name>
    <name type="synonym">Bocconia cordata</name>
    <dbReference type="NCBI Taxonomy" id="56857"/>
    <lineage>
        <taxon>Eukaryota</taxon>
        <taxon>Viridiplantae</taxon>
        <taxon>Streptophyta</taxon>
        <taxon>Embryophyta</taxon>
        <taxon>Tracheophyta</taxon>
        <taxon>Spermatophyta</taxon>
        <taxon>Magnoliopsida</taxon>
        <taxon>Ranunculales</taxon>
        <taxon>Papaveraceae</taxon>
        <taxon>Papaveroideae</taxon>
        <taxon>Macleaya</taxon>
    </lineage>
</organism>
<accession>A0A200QZ93</accession>
<proteinExistence type="predicted"/>
<dbReference type="Proteomes" id="UP000195402">
    <property type="component" value="Unassembled WGS sequence"/>
</dbReference>
<sequence>MAFKQGRVVKRSVSSKGKREMTMEEFKLWLKEFDDDGDGRISKEELREAIRSVGGGGWFTTWKSGRGIRSADDNRDGFISDNEINNLVDFAKKQLGVKIVPY</sequence>
<name>A0A200QZ93_MACCD</name>
<dbReference type="InterPro" id="IPR002048">
    <property type="entry name" value="EF_hand_dom"/>
</dbReference>
<dbReference type="EMBL" id="MVGT01000732">
    <property type="protein sequence ID" value="OVA15803.1"/>
    <property type="molecule type" value="Genomic_DNA"/>
</dbReference>
<dbReference type="SMART" id="SM00054">
    <property type="entry name" value="EFh"/>
    <property type="match status" value="1"/>
</dbReference>
<feature type="domain" description="EF-hand" evidence="2">
    <location>
        <begin position="21"/>
        <end position="56"/>
    </location>
</feature>
<dbReference type="STRING" id="56857.A0A200QZ93"/>
<dbReference type="PROSITE" id="PS50222">
    <property type="entry name" value="EF_HAND_2"/>
    <property type="match status" value="1"/>
</dbReference>
<evidence type="ECO:0000256" key="1">
    <source>
        <dbReference type="ARBA" id="ARBA00022837"/>
    </source>
</evidence>
<dbReference type="OMA" id="KHEMTID"/>
<keyword evidence="4" id="KW-1185">Reference proteome</keyword>
<evidence type="ECO:0000259" key="2">
    <source>
        <dbReference type="PROSITE" id="PS50222"/>
    </source>
</evidence>